<feature type="domain" description="AMP-binding enzyme C-terminal" evidence="3">
    <location>
        <begin position="434"/>
        <end position="508"/>
    </location>
</feature>
<dbReference type="GO" id="GO:0016878">
    <property type="term" value="F:acid-thiol ligase activity"/>
    <property type="evidence" value="ECO:0007669"/>
    <property type="project" value="UniProtKB-ARBA"/>
</dbReference>
<evidence type="ECO:0000256" key="1">
    <source>
        <dbReference type="SAM" id="MobiDB-lite"/>
    </source>
</evidence>
<accession>A0A2U2MWW2</accession>
<comment type="caution">
    <text evidence="4">The sequence shown here is derived from an EMBL/GenBank/DDBJ whole genome shotgun (WGS) entry which is preliminary data.</text>
</comment>
<dbReference type="InterPro" id="IPR042099">
    <property type="entry name" value="ANL_N_sf"/>
</dbReference>
<feature type="domain" description="AMP-dependent synthetase/ligase" evidence="2">
    <location>
        <begin position="26"/>
        <end position="383"/>
    </location>
</feature>
<feature type="region of interest" description="Disordered" evidence="1">
    <location>
        <begin position="506"/>
        <end position="526"/>
    </location>
</feature>
<dbReference type="Pfam" id="PF00501">
    <property type="entry name" value="AMP-binding"/>
    <property type="match status" value="1"/>
</dbReference>
<dbReference type="InterPro" id="IPR050237">
    <property type="entry name" value="ATP-dep_AMP-bd_enzyme"/>
</dbReference>
<evidence type="ECO:0000313" key="5">
    <source>
        <dbReference type="Proteomes" id="UP000245474"/>
    </source>
</evidence>
<dbReference type="Gene3D" id="3.40.50.12780">
    <property type="entry name" value="N-terminal domain of ligase-like"/>
    <property type="match status" value="1"/>
</dbReference>
<dbReference type="AlphaFoldDB" id="A0A2U2MWW2"/>
<dbReference type="PANTHER" id="PTHR43767:SF1">
    <property type="entry name" value="NONRIBOSOMAL PEPTIDE SYNTHASE PES1 (EUROFUNG)-RELATED"/>
    <property type="match status" value="1"/>
</dbReference>
<dbReference type="Proteomes" id="UP000245474">
    <property type="component" value="Unassembled WGS sequence"/>
</dbReference>
<reference evidence="4 5" key="1">
    <citation type="submission" date="2018-05" db="EMBL/GenBank/DDBJ databases">
        <title>Spiribacter halobius sp. nov., a moderately halophilic bacterium isolated from marine solar saltern.</title>
        <authorList>
            <person name="Zheng W.-S."/>
            <person name="Lu D.-C."/>
            <person name="Du Z.-J."/>
        </authorList>
    </citation>
    <scope>NUCLEOTIDE SEQUENCE [LARGE SCALE GENOMIC DNA]</scope>
    <source>
        <strain evidence="4 5">E85</strain>
    </source>
</reference>
<dbReference type="InterPro" id="IPR045851">
    <property type="entry name" value="AMP-bd_C_sf"/>
</dbReference>
<proteinExistence type="predicted"/>
<evidence type="ECO:0000259" key="3">
    <source>
        <dbReference type="Pfam" id="PF13193"/>
    </source>
</evidence>
<keyword evidence="4" id="KW-0436">Ligase</keyword>
<evidence type="ECO:0000259" key="2">
    <source>
        <dbReference type="Pfam" id="PF00501"/>
    </source>
</evidence>
<dbReference type="PANTHER" id="PTHR43767">
    <property type="entry name" value="LONG-CHAIN-FATTY-ACID--COA LIGASE"/>
    <property type="match status" value="1"/>
</dbReference>
<evidence type="ECO:0000313" key="4">
    <source>
        <dbReference type="EMBL" id="PWG61351.1"/>
    </source>
</evidence>
<protein>
    <submittedName>
        <fullName evidence="4">Long-chain fatty acid--CoA ligase</fullName>
    </submittedName>
</protein>
<dbReference type="SUPFAM" id="SSF56801">
    <property type="entry name" value="Acetyl-CoA synthetase-like"/>
    <property type="match status" value="1"/>
</dbReference>
<dbReference type="InterPro" id="IPR025110">
    <property type="entry name" value="AMP-bd_C"/>
</dbReference>
<name>A0A2U2MWW2_9GAMM</name>
<dbReference type="Gene3D" id="3.30.300.30">
    <property type="match status" value="1"/>
</dbReference>
<gene>
    <name evidence="4" type="ORF">DEM34_16980</name>
</gene>
<dbReference type="EMBL" id="QFFI01000038">
    <property type="protein sequence ID" value="PWG61351.1"/>
    <property type="molecule type" value="Genomic_DNA"/>
</dbReference>
<sequence>MQPPEDYDRLPMDWVGDWAGRRRRLSPHREALVDATDGGRWTYAELDDRAERVGRWLTEGLGLEPGDPVCVISRNRVEPVDLYLACGKTGVVLAPLSHRLRPRELNELLRRIQPRVLCYEDAFSELVADLVLPPSVMRSVAFGPTASAWEEEVLATPAAPVNVALPMAAPYLYIHTGGSTATPKVCIVPHRQMVWNSVELVLAAPEGLAQRRELLFFPLFHIGGWNTLTPILHAGGRVVLIREFDPAEALAVIGREGINHFGGVEAMLKMMAGSPAFAEADLSSLEAITTAGAPCSAAAMAPFWDRGIAVSQSYGQTEAGPSNFINGRLDADLDTLRAHHDSIGTSFFHCDYRIVDPAQETPVPTGETGVLLLRSPHGFDGYLRQPERTDEVFRSGGWIRTGDLAREDAEGYVTIVGREDNLILSGGENVSPEEIESVLLGHPAVSAAVAFGVSDERWGEAPVVLVVAEGEGGDPEALRGWLRERLAGFKQPREIRAVAEVPLTGAGKPDRNAARASYQAMQGNDA</sequence>
<dbReference type="InterPro" id="IPR000873">
    <property type="entry name" value="AMP-dep_synth/lig_dom"/>
</dbReference>
<dbReference type="Pfam" id="PF13193">
    <property type="entry name" value="AMP-binding_C"/>
    <property type="match status" value="1"/>
</dbReference>
<keyword evidence="5" id="KW-1185">Reference proteome</keyword>
<dbReference type="OrthoDB" id="9803968at2"/>
<dbReference type="RefSeq" id="WP_109680015.1">
    <property type="nucleotide sequence ID" value="NZ_CP086615.1"/>
</dbReference>
<organism evidence="4 5">
    <name type="scientific">Sediminicurvatus halobius</name>
    <dbReference type="NCBI Taxonomy" id="2182432"/>
    <lineage>
        <taxon>Bacteria</taxon>
        <taxon>Pseudomonadati</taxon>
        <taxon>Pseudomonadota</taxon>
        <taxon>Gammaproteobacteria</taxon>
        <taxon>Chromatiales</taxon>
        <taxon>Ectothiorhodospiraceae</taxon>
        <taxon>Sediminicurvatus</taxon>
    </lineage>
</organism>